<evidence type="ECO:0000313" key="1">
    <source>
        <dbReference type="Proteomes" id="UP000887566"/>
    </source>
</evidence>
<evidence type="ECO:0000313" key="2">
    <source>
        <dbReference type="WBParaSite" id="PSAMB.scaffold9277size5147.g32279.t1"/>
    </source>
</evidence>
<dbReference type="WBParaSite" id="PSAMB.scaffold9277size5147.g32279.t1">
    <property type="protein sequence ID" value="PSAMB.scaffold9277size5147.g32279.t1"/>
    <property type="gene ID" value="PSAMB.scaffold9277size5147.g32279"/>
</dbReference>
<sequence>MLDGAPHTQSLAARLTAEHPAAWHHKVARHRQVRAATEVALRGEGSRARLDALDTNDDVMDARRDLTRWPTATPLGQRAAWGGGEPLNFTDIPLSPSRLKSPFDPTLSPLDSILFAARLDIVCCSTRHRSQIDPTSFAARSDAVRCSSRHCSPFDSILSLLDPTFLAARLRPCSQIDSTLLLLDSNSARPRLRPCSLIGTT</sequence>
<reference evidence="2" key="1">
    <citation type="submission" date="2022-11" db="UniProtKB">
        <authorList>
            <consortium name="WormBaseParasite"/>
        </authorList>
    </citation>
    <scope>IDENTIFICATION</scope>
</reference>
<organism evidence="1 2">
    <name type="scientific">Plectus sambesii</name>
    <dbReference type="NCBI Taxonomy" id="2011161"/>
    <lineage>
        <taxon>Eukaryota</taxon>
        <taxon>Metazoa</taxon>
        <taxon>Ecdysozoa</taxon>
        <taxon>Nematoda</taxon>
        <taxon>Chromadorea</taxon>
        <taxon>Plectida</taxon>
        <taxon>Plectina</taxon>
        <taxon>Plectoidea</taxon>
        <taxon>Plectidae</taxon>
        <taxon>Plectus</taxon>
    </lineage>
</organism>
<name>A0A914XQ72_9BILA</name>
<proteinExistence type="predicted"/>
<dbReference type="Proteomes" id="UP000887566">
    <property type="component" value="Unplaced"/>
</dbReference>
<protein>
    <submittedName>
        <fullName evidence="2">Uncharacterized protein</fullName>
    </submittedName>
</protein>
<keyword evidence="1" id="KW-1185">Reference proteome</keyword>
<dbReference type="AlphaFoldDB" id="A0A914XQ72"/>
<accession>A0A914XQ72</accession>